<feature type="domain" description="SF3 helicase" evidence="5">
    <location>
        <begin position="303"/>
        <end position="457"/>
    </location>
</feature>
<keyword evidence="1" id="KW-0547">Nucleotide-binding</keyword>
<dbReference type="NCBIfam" id="TIGR01613">
    <property type="entry name" value="primase_Cterm"/>
    <property type="match status" value="1"/>
</dbReference>
<keyword evidence="2" id="KW-0378">Hydrolase</keyword>
<evidence type="ECO:0000313" key="7">
    <source>
        <dbReference type="Proteomes" id="UP000004931"/>
    </source>
</evidence>
<reference evidence="6 7" key="1">
    <citation type="journal article" date="2010" name="J. Bacteriol.">
        <title>Genome sequence of the oligotrophic marine Gammaproteobacterium HTCC2143, isolated from the Oregon Coast.</title>
        <authorList>
            <person name="Oh H.M."/>
            <person name="Kang I."/>
            <person name="Ferriera S."/>
            <person name="Giovannoni S.J."/>
            <person name="Cho J.C."/>
        </authorList>
    </citation>
    <scope>NUCLEOTIDE SEQUENCE [LARGE SCALE GENOMIC DNA]</scope>
    <source>
        <strain evidence="6 7">HTCC2143</strain>
    </source>
</reference>
<dbReference type="eggNOG" id="COG3378">
    <property type="taxonomic scope" value="Bacteria"/>
</dbReference>
<protein>
    <recommendedName>
        <fullName evidence="5">SF3 helicase domain-containing protein</fullName>
    </recommendedName>
</protein>
<comment type="caution">
    <text evidence="6">The sequence shown here is derived from an EMBL/GenBank/DDBJ whole genome shotgun (WGS) entry which is preliminary data.</text>
</comment>
<keyword evidence="4" id="KW-0067">ATP-binding</keyword>
<dbReference type="Gene3D" id="3.40.50.300">
    <property type="entry name" value="P-loop containing nucleotide triphosphate hydrolases"/>
    <property type="match status" value="1"/>
</dbReference>
<dbReference type="InterPro" id="IPR006500">
    <property type="entry name" value="Helicase_put_C_phage/plasmid"/>
</dbReference>
<evidence type="ECO:0000256" key="1">
    <source>
        <dbReference type="ARBA" id="ARBA00022741"/>
    </source>
</evidence>
<proteinExistence type="predicted"/>
<organism evidence="6 7">
    <name type="scientific">marine gamma proteobacterium HTCC2143</name>
    <dbReference type="NCBI Taxonomy" id="247633"/>
    <lineage>
        <taxon>Bacteria</taxon>
        <taxon>Pseudomonadati</taxon>
        <taxon>Pseudomonadota</taxon>
        <taxon>Gammaproteobacteria</taxon>
        <taxon>Cellvibrionales</taxon>
        <taxon>Spongiibacteraceae</taxon>
        <taxon>BD1-7 clade</taxon>
    </lineage>
</organism>
<dbReference type="SMART" id="SM00885">
    <property type="entry name" value="D5_N"/>
    <property type="match status" value="1"/>
</dbReference>
<dbReference type="SUPFAM" id="SSF52540">
    <property type="entry name" value="P-loop containing nucleoside triphosphate hydrolases"/>
    <property type="match status" value="1"/>
</dbReference>
<dbReference type="GO" id="GO:0005524">
    <property type="term" value="F:ATP binding"/>
    <property type="evidence" value="ECO:0007669"/>
    <property type="project" value="UniProtKB-KW"/>
</dbReference>
<keyword evidence="7" id="KW-1185">Reference proteome</keyword>
<dbReference type="PANTHER" id="PTHR35372:SF2">
    <property type="entry name" value="SF3 HELICASE DOMAIN-CONTAINING PROTEIN"/>
    <property type="match status" value="1"/>
</dbReference>
<evidence type="ECO:0000256" key="3">
    <source>
        <dbReference type="ARBA" id="ARBA00022806"/>
    </source>
</evidence>
<dbReference type="EMBL" id="AAVT01000004">
    <property type="protein sequence ID" value="EAW31096.1"/>
    <property type="molecule type" value="Genomic_DNA"/>
</dbReference>
<dbReference type="Proteomes" id="UP000004931">
    <property type="component" value="Unassembled WGS sequence"/>
</dbReference>
<dbReference type="STRING" id="247633.GP2143_03208"/>
<dbReference type="Pfam" id="PF19263">
    <property type="entry name" value="DUF5906"/>
    <property type="match status" value="1"/>
</dbReference>
<keyword evidence="3" id="KW-0347">Helicase</keyword>
<sequence length="594" mass="67382">MFEAILMRINRRNVESELERWPKRMASSSFEQSSDYVFDNTAAITRLTETGLSQADIDAVETGKDVQPDNRSESLYGIVIRMIMLGLNNETIITHLTNKDNYLGRVALSRRNNNISSARQWLWSQVVSKAQQVAAKQTRDIHDSFDYIDESAEEKTSKPNQYVLTNAVIQKLGEDNLVFANGSFWRWDAEYGVWASVSDQSVKQIIQTVIPKLQITKSIVDNVLSVTKTMVHKEKHRFNQLNDGINTLNGTIRFIDNRWILTPHEKTEYRTSVIPVEYDPTAEAPRCMQFEREVFRDDPDIDDKIFLLRQAMGYTLLSSTPYPSFFIFEGSGANGKSVCLDLIRALCGTENVSAVQMNQMANRFQRAQMNGKLANLVSELPEGGRLPDAEIKSDSSGELTTVENKGRDPFEIIPFYTMFFATNHLPHTRDLSPALQRRARIIRFNRTFSSGEQDPHLIEKLKGELPGILNQALEALKHLFTDGAFVEPQSSKDAKKDWLLQSDQVTQFVNESCVLNVDGRVSVDTLYRTYRMWATDSGFKSLVTKKTFTQRLVISGVGSTKSGSVRYYSGVQIDPGDLLDDDDDDDFIDDESFT</sequence>
<dbReference type="InterPro" id="IPR014015">
    <property type="entry name" value="Helicase_SF3_DNA-vir"/>
</dbReference>
<evidence type="ECO:0000256" key="2">
    <source>
        <dbReference type="ARBA" id="ARBA00022801"/>
    </source>
</evidence>
<dbReference type="InterPro" id="IPR004968">
    <property type="entry name" value="DNA_primase/NTPase_C"/>
</dbReference>
<dbReference type="AlphaFoldDB" id="A0YCZ3"/>
<dbReference type="InterPro" id="IPR045455">
    <property type="entry name" value="NrS-1_pol-like_helicase"/>
</dbReference>
<evidence type="ECO:0000313" key="6">
    <source>
        <dbReference type="EMBL" id="EAW31096.1"/>
    </source>
</evidence>
<dbReference type="Pfam" id="PF03288">
    <property type="entry name" value="Pox_D5"/>
    <property type="match status" value="1"/>
</dbReference>
<dbReference type="PROSITE" id="PS51206">
    <property type="entry name" value="SF3_HELICASE_1"/>
    <property type="match status" value="1"/>
</dbReference>
<dbReference type="PANTHER" id="PTHR35372">
    <property type="entry name" value="ATP BINDING PROTEIN-RELATED"/>
    <property type="match status" value="1"/>
</dbReference>
<dbReference type="InterPro" id="IPR027417">
    <property type="entry name" value="P-loop_NTPase"/>
</dbReference>
<evidence type="ECO:0000256" key="4">
    <source>
        <dbReference type="ARBA" id="ARBA00022840"/>
    </source>
</evidence>
<gene>
    <name evidence="6" type="ORF">GP2143_03208</name>
</gene>
<dbReference type="GO" id="GO:0004386">
    <property type="term" value="F:helicase activity"/>
    <property type="evidence" value="ECO:0007669"/>
    <property type="project" value="UniProtKB-KW"/>
</dbReference>
<name>A0YCZ3_9GAMM</name>
<evidence type="ECO:0000259" key="5">
    <source>
        <dbReference type="PROSITE" id="PS51206"/>
    </source>
</evidence>
<accession>A0YCZ3</accession>
<dbReference type="InterPro" id="IPR014818">
    <property type="entry name" value="Phage/plasmid_primase_P4_C"/>
</dbReference>
<dbReference type="InterPro" id="IPR051620">
    <property type="entry name" value="ORF904-like_C"/>
</dbReference>
<dbReference type="Pfam" id="PF08706">
    <property type="entry name" value="D5_N"/>
    <property type="match status" value="1"/>
</dbReference>
<dbReference type="GO" id="GO:0016787">
    <property type="term" value="F:hydrolase activity"/>
    <property type="evidence" value="ECO:0007669"/>
    <property type="project" value="UniProtKB-KW"/>
</dbReference>